<evidence type="ECO:0000256" key="5">
    <source>
        <dbReference type="ARBA" id="ARBA00023136"/>
    </source>
</evidence>
<keyword evidence="3 6" id="KW-0812">Transmembrane</keyword>
<dbReference type="EMBL" id="VSSQ01030023">
    <property type="protein sequence ID" value="MPM80395.1"/>
    <property type="molecule type" value="Genomic_DNA"/>
</dbReference>
<comment type="caution">
    <text evidence="7">The sequence shown here is derived from an EMBL/GenBank/DDBJ whole genome shotgun (WGS) entry which is preliminary data.</text>
</comment>
<evidence type="ECO:0000256" key="1">
    <source>
        <dbReference type="ARBA" id="ARBA00004141"/>
    </source>
</evidence>
<evidence type="ECO:0000313" key="7">
    <source>
        <dbReference type="EMBL" id="MPM80395.1"/>
    </source>
</evidence>
<dbReference type="GO" id="GO:0005886">
    <property type="term" value="C:plasma membrane"/>
    <property type="evidence" value="ECO:0007669"/>
    <property type="project" value="UniProtKB-ARBA"/>
</dbReference>
<evidence type="ECO:0000256" key="6">
    <source>
        <dbReference type="SAM" id="Phobius"/>
    </source>
</evidence>
<protein>
    <submittedName>
        <fullName evidence="7">Energy-coupling factor transporter transmembrane protein EcfT</fullName>
    </submittedName>
</protein>
<dbReference type="PANTHER" id="PTHR34857">
    <property type="entry name" value="SLL0384 PROTEIN"/>
    <property type="match status" value="1"/>
</dbReference>
<keyword evidence="2" id="KW-1003">Cell membrane</keyword>
<dbReference type="PANTHER" id="PTHR34857:SF2">
    <property type="entry name" value="SLL0384 PROTEIN"/>
    <property type="match status" value="1"/>
</dbReference>
<evidence type="ECO:0000256" key="3">
    <source>
        <dbReference type="ARBA" id="ARBA00022692"/>
    </source>
</evidence>
<dbReference type="InterPro" id="IPR051611">
    <property type="entry name" value="ECF_transporter_component"/>
</dbReference>
<feature type="transmembrane region" description="Helical" evidence="6">
    <location>
        <begin position="49"/>
        <end position="79"/>
    </location>
</feature>
<organism evidence="7">
    <name type="scientific">bioreactor metagenome</name>
    <dbReference type="NCBI Taxonomy" id="1076179"/>
    <lineage>
        <taxon>unclassified sequences</taxon>
        <taxon>metagenomes</taxon>
        <taxon>ecological metagenomes</taxon>
    </lineage>
</organism>
<evidence type="ECO:0000256" key="2">
    <source>
        <dbReference type="ARBA" id="ARBA00022475"/>
    </source>
</evidence>
<keyword evidence="4 6" id="KW-1133">Transmembrane helix</keyword>
<dbReference type="CDD" id="cd16914">
    <property type="entry name" value="EcfT"/>
    <property type="match status" value="1"/>
</dbReference>
<gene>
    <name evidence="7" type="primary">ecfT_44</name>
    <name evidence="7" type="ORF">SDC9_127442</name>
</gene>
<keyword evidence="5 6" id="KW-0472">Membrane</keyword>
<accession>A0A645CU33</accession>
<feature type="transmembrane region" description="Helical" evidence="6">
    <location>
        <begin position="273"/>
        <end position="293"/>
    </location>
</feature>
<dbReference type="Pfam" id="PF02361">
    <property type="entry name" value="CbiQ"/>
    <property type="match status" value="1"/>
</dbReference>
<evidence type="ECO:0000256" key="4">
    <source>
        <dbReference type="ARBA" id="ARBA00022989"/>
    </source>
</evidence>
<proteinExistence type="predicted"/>
<feature type="transmembrane region" description="Helical" evidence="6">
    <location>
        <begin position="91"/>
        <end position="110"/>
    </location>
</feature>
<comment type="subcellular location">
    <subcellularLocation>
        <location evidence="1">Membrane</location>
        <topology evidence="1">Multi-pass membrane protein</topology>
    </subcellularLocation>
</comment>
<name>A0A645CU33_9ZZZZ</name>
<reference evidence="7" key="1">
    <citation type="submission" date="2019-08" db="EMBL/GenBank/DDBJ databases">
        <authorList>
            <person name="Kucharzyk K."/>
            <person name="Murdoch R.W."/>
            <person name="Higgins S."/>
            <person name="Loffler F."/>
        </authorList>
    </citation>
    <scope>NUCLEOTIDE SEQUENCE</scope>
</reference>
<dbReference type="AlphaFoldDB" id="A0A645CU33"/>
<feature type="transmembrane region" description="Helical" evidence="6">
    <location>
        <begin position="147"/>
        <end position="169"/>
    </location>
</feature>
<sequence length="294" mass="31837">MGVCPMLPCFFVSAGSAVEIQDKEAFPLKIIEYFPGDSILHRLDPRTKLLALALITCTVYATTNFILLLVIFCFSIALWGVSGLPIKALRGYFKFLLGMLGFIVAVQMLFGNGTTYLLRPIIPAGVPLIGGAGSVKLEGLLNGLLLSFRLITLVTLMPLVTMTTPVHILSLGLMKIGVSYKVAYMATTAINLIPTFQTETQVIMDAQKMRGLTAFENGTMVQKFKAYPALVVPLVIGAMRRAQLMGVAMDSRAFGAYQTRTSVADINLSPADYAVMVLCVVFSAGVILLDRLIL</sequence>
<dbReference type="InterPro" id="IPR003339">
    <property type="entry name" value="ABC/ECF_trnsptr_transmembrane"/>
</dbReference>